<accession>A0A3B0SR31</accession>
<dbReference type="GO" id="GO:0005886">
    <property type="term" value="C:plasma membrane"/>
    <property type="evidence" value="ECO:0007669"/>
    <property type="project" value="UniProtKB-SubCell"/>
</dbReference>
<feature type="transmembrane region" description="Helical" evidence="6">
    <location>
        <begin position="15"/>
        <end position="35"/>
    </location>
</feature>
<feature type="transmembrane region" description="Helical" evidence="6">
    <location>
        <begin position="197"/>
        <end position="216"/>
    </location>
</feature>
<keyword evidence="4 6" id="KW-1133">Transmembrane helix</keyword>
<name>A0A3B0SR31_9ZZZZ</name>
<evidence type="ECO:0000256" key="5">
    <source>
        <dbReference type="ARBA" id="ARBA00023136"/>
    </source>
</evidence>
<evidence type="ECO:0000313" key="7">
    <source>
        <dbReference type="EMBL" id="VAW06950.1"/>
    </source>
</evidence>
<feature type="transmembrane region" description="Helical" evidence="6">
    <location>
        <begin position="160"/>
        <end position="177"/>
    </location>
</feature>
<evidence type="ECO:0000256" key="4">
    <source>
        <dbReference type="ARBA" id="ARBA00022989"/>
    </source>
</evidence>
<comment type="subcellular location">
    <subcellularLocation>
        <location evidence="1">Cell membrane</location>
        <topology evidence="1">Multi-pass membrane protein</topology>
    </subcellularLocation>
</comment>
<dbReference type="PANTHER" id="PTHR30482">
    <property type="entry name" value="HIGH-AFFINITY BRANCHED-CHAIN AMINO ACID TRANSPORT SYSTEM PERMEASE"/>
    <property type="match status" value="1"/>
</dbReference>
<feature type="transmembrane region" description="Helical" evidence="6">
    <location>
        <begin position="334"/>
        <end position="355"/>
    </location>
</feature>
<gene>
    <name evidence="7" type="ORF">MNBD_ACTINO02-2400</name>
</gene>
<feature type="transmembrane region" description="Helical" evidence="6">
    <location>
        <begin position="494"/>
        <end position="526"/>
    </location>
</feature>
<feature type="transmembrane region" description="Helical" evidence="6">
    <location>
        <begin position="362"/>
        <end position="379"/>
    </location>
</feature>
<protein>
    <submittedName>
        <fullName evidence="7">Branched-chain amino acid transport system permease protein LivM (TC 3.A.1.4.1)</fullName>
    </submittedName>
</protein>
<evidence type="ECO:0000256" key="6">
    <source>
        <dbReference type="SAM" id="Phobius"/>
    </source>
</evidence>
<dbReference type="PANTHER" id="PTHR30482:SF10">
    <property type="entry name" value="HIGH-AFFINITY BRANCHED-CHAIN AMINO ACID TRANSPORT PROTEIN BRAE"/>
    <property type="match status" value="1"/>
</dbReference>
<dbReference type="EMBL" id="UOEK01000376">
    <property type="protein sequence ID" value="VAW06950.1"/>
    <property type="molecule type" value="Genomic_DNA"/>
</dbReference>
<dbReference type="Pfam" id="PF02653">
    <property type="entry name" value="BPD_transp_2"/>
    <property type="match status" value="1"/>
</dbReference>
<dbReference type="InterPro" id="IPR001851">
    <property type="entry name" value="ABC_transp_permease"/>
</dbReference>
<feature type="transmembrane region" description="Helical" evidence="6">
    <location>
        <begin position="125"/>
        <end position="148"/>
    </location>
</feature>
<keyword evidence="5 6" id="KW-0472">Membrane</keyword>
<feature type="transmembrane region" description="Helical" evidence="6">
    <location>
        <begin position="302"/>
        <end position="322"/>
    </location>
</feature>
<dbReference type="InterPro" id="IPR043428">
    <property type="entry name" value="LivM-like"/>
</dbReference>
<feature type="transmembrane region" description="Helical" evidence="6">
    <location>
        <begin position="276"/>
        <end position="295"/>
    </location>
</feature>
<evidence type="ECO:0000256" key="1">
    <source>
        <dbReference type="ARBA" id="ARBA00004651"/>
    </source>
</evidence>
<reference evidence="7" key="1">
    <citation type="submission" date="2018-06" db="EMBL/GenBank/DDBJ databases">
        <authorList>
            <person name="Zhirakovskaya E."/>
        </authorList>
    </citation>
    <scope>NUCLEOTIDE SEQUENCE</scope>
</reference>
<keyword evidence="3 6" id="KW-0812">Transmembrane</keyword>
<evidence type="ECO:0000256" key="3">
    <source>
        <dbReference type="ARBA" id="ARBA00022692"/>
    </source>
</evidence>
<organism evidence="7">
    <name type="scientific">hydrothermal vent metagenome</name>
    <dbReference type="NCBI Taxonomy" id="652676"/>
    <lineage>
        <taxon>unclassified sequences</taxon>
        <taxon>metagenomes</taxon>
        <taxon>ecological metagenomes</taxon>
    </lineage>
</organism>
<feature type="transmembrane region" description="Helical" evidence="6">
    <location>
        <begin position="41"/>
        <end position="64"/>
    </location>
</feature>
<keyword evidence="2" id="KW-1003">Cell membrane</keyword>
<evidence type="ECO:0000256" key="2">
    <source>
        <dbReference type="ARBA" id="ARBA00022475"/>
    </source>
</evidence>
<sequence>MSTTRSITDFETKDVLVQSALAALAISFIAAIGMLEEFNNRILITSLLSLGYLAIGWVPILFGYRASTEVVIEGVDPPVKGPRDLFVGGTVGVIAGVVVSAFAWLASSVDLTGIFIHTGPGMQSVLTFGQGIGFGSLLMIIFCTVLGIFGASLHVMSPTLRSIIGVALGTTIVIAIFEADVKELFKGFRVRGATSLLYTPTGGLTIVSAAAIAALVTTIKVYGKGHGPNAVYERVKQHHTNQSPEIRRRNSWLWGAAGVAAYLVTPQILGKSLSETAVTVGLFLVLGLGLNIVVGQAGMLDLGYVAFFAVGAYGIAMLTSPFRPAQWIPQLDFWVALPIVVIVAAFVGILVGTPVIRMRGDYLAIVTLGFGEIIQKLFLSDWWKPVVGGAQGITNVPSVSIGPVEFAGANSKMVFYLVAVLVAGVFVLSHRLQYSRVGRSWAALREDEQIAEAMGINTVTSKLLAFSIGAVIAALGGALFAAKVGSVFPSSFKLLVSLVILVVIIVGGLGSLRGIAVGAVVLIGLLGGPTLPGLLREFGRFKLLIYGIILIYMMLKRPEGLLPSVTRSRELHHSEMTQDAWLDKAGDFEEEEGVTT</sequence>
<feature type="transmembrane region" description="Helical" evidence="6">
    <location>
        <begin position="413"/>
        <end position="432"/>
    </location>
</feature>
<feature type="transmembrane region" description="Helical" evidence="6">
    <location>
        <begin position="463"/>
        <end position="482"/>
    </location>
</feature>
<feature type="transmembrane region" description="Helical" evidence="6">
    <location>
        <begin position="85"/>
        <end position="105"/>
    </location>
</feature>
<dbReference type="GO" id="GO:0015658">
    <property type="term" value="F:branched-chain amino acid transmembrane transporter activity"/>
    <property type="evidence" value="ECO:0007669"/>
    <property type="project" value="InterPro"/>
</dbReference>
<dbReference type="AlphaFoldDB" id="A0A3B0SR31"/>
<proteinExistence type="predicted"/>
<dbReference type="CDD" id="cd06581">
    <property type="entry name" value="TM_PBP1_LivM_like"/>
    <property type="match status" value="1"/>
</dbReference>
<feature type="transmembrane region" description="Helical" evidence="6">
    <location>
        <begin position="252"/>
        <end position="270"/>
    </location>
</feature>